<evidence type="ECO:0000256" key="1">
    <source>
        <dbReference type="SAM" id="MobiDB-lite"/>
    </source>
</evidence>
<protein>
    <submittedName>
        <fullName evidence="2">Uncharacterized protein</fullName>
    </submittedName>
</protein>
<dbReference type="EMBL" id="VSSQ01116912">
    <property type="protein sequence ID" value="MPN51621.1"/>
    <property type="molecule type" value="Genomic_DNA"/>
</dbReference>
<name>A0A645IK03_9ZZZZ</name>
<reference evidence="2" key="1">
    <citation type="submission" date="2019-08" db="EMBL/GenBank/DDBJ databases">
        <authorList>
            <person name="Kucharzyk K."/>
            <person name="Murdoch R.W."/>
            <person name="Higgins S."/>
            <person name="Loffler F."/>
        </authorList>
    </citation>
    <scope>NUCLEOTIDE SEQUENCE</scope>
</reference>
<proteinExistence type="predicted"/>
<evidence type="ECO:0000313" key="2">
    <source>
        <dbReference type="EMBL" id="MPN51621.1"/>
    </source>
</evidence>
<dbReference type="AlphaFoldDB" id="A0A645IK03"/>
<accession>A0A645IK03</accession>
<comment type="caution">
    <text evidence="2">The sequence shown here is derived from an EMBL/GenBank/DDBJ whole genome shotgun (WGS) entry which is preliminary data.</text>
</comment>
<gene>
    <name evidence="2" type="ORF">SDC9_199269</name>
</gene>
<sequence>MGNRFGICRKGFRIGDCGLYGEDQLRTETLPTFADADMGCAGNCIAQHVHQIGKKSIDRTPHLSGEPGNSHFRGDRAGDADAQLQIRARQRIEPRFIAPDDYWLGSRKTNGDGR</sequence>
<organism evidence="2">
    <name type="scientific">bioreactor metagenome</name>
    <dbReference type="NCBI Taxonomy" id="1076179"/>
    <lineage>
        <taxon>unclassified sequences</taxon>
        <taxon>metagenomes</taxon>
        <taxon>ecological metagenomes</taxon>
    </lineage>
</organism>
<feature type="region of interest" description="Disordered" evidence="1">
    <location>
        <begin position="58"/>
        <end position="78"/>
    </location>
</feature>